<evidence type="ECO:0000313" key="3">
    <source>
        <dbReference type="Proteomes" id="UP000281498"/>
    </source>
</evidence>
<comment type="caution">
    <text evidence="2">The sequence shown here is derived from an EMBL/GenBank/DDBJ whole genome shotgun (WGS) entry which is preliminary data.</text>
</comment>
<evidence type="ECO:0000313" key="2">
    <source>
        <dbReference type="EMBL" id="RKL69018.1"/>
    </source>
</evidence>
<evidence type="ECO:0000256" key="1">
    <source>
        <dbReference type="SAM" id="Phobius"/>
    </source>
</evidence>
<proteinExistence type="predicted"/>
<gene>
    <name evidence="2" type="ORF">CR203_02980</name>
</gene>
<sequence>MSRQRILFILVSSLLGFLVVFASSLTSNSVITSLFRGGVAFAIFLFIGLIFHIIWGFITVDLVEKEQFPKSTKGTEKEQETKG</sequence>
<keyword evidence="1" id="KW-0812">Transmembrane</keyword>
<dbReference type="Proteomes" id="UP000281498">
    <property type="component" value="Unassembled WGS sequence"/>
</dbReference>
<dbReference type="RefSeq" id="WP_110936343.1">
    <property type="nucleotide sequence ID" value="NZ_KZ614146.1"/>
</dbReference>
<keyword evidence="3" id="KW-1185">Reference proteome</keyword>
<organism evidence="2 3">
    <name type="scientific">Salipaludibacillus neizhouensis</name>
    <dbReference type="NCBI Taxonomy" id="885475"/>
    <lineage>
        <taxon>Bacteria</taxon>
        <taxon>Bacillati</taxon>
        <taxon>Bacillota</taxon>
        <taxon>Bacilli</taxon>
        <taxon>Bacillales</taxon>
        <taxon>Bacillaceae</taxon>
    </lineage>
</organism>
<feature type="transmembrane region" description="Helical" evidence="1">
    <location>
        <begin position="38"/>
        <end position="63"/>
    </location>
</feature>
<reference evidence="2 3" key="1">
    <citation type="submission" date="2017-10" db="EMBL/GenBank/DDBJ databases">
        <title>Bacillus sp. nov., a halophilic bacterium isolated from a Keqin Lake.</title>
        <authorList>
            <person name="Wang H."/>
        </authorList>
    </citation>
    <scope>NUCLEOTIDE SEQUENCE [LARGE SCALE GENOMIC DNA]</scope>
    <source>
        <strain evidence="2 3">KCTC 13187</strain>
    </source>
</reference>
<keyword evidence="1" id="KW-1133">Transmembrane helix</keyword>
<dbReference type="EMBL" id="PDOE01000001">
    <property type="protein sequence ID" value="RKL69018.1"/>
    <property type="molecule type" value="Genomic_DNA"/>
</dbReference>
<protein>
    <submittedName>
        <fullName evidence="2">Uncharacterized protein</fullName>
    </submittedName>
</protein>
<accession>A0A3A9KBM2</accession>
<keyword evidence="1" id="KW-0472">Membrane</keyword>
<dbReference type="AlphaFoldDB" id="A0A3A9KBM2"/>
<name>A0A3A9KBM2_9BACI</name>